<organism evidence="1 2">
    <name type="scientific">Brachionus plicatilis</name>
    <name type="common">Marine rotifer</name>
    <name type="synonym">Brachionus muelleri</name>
    <dbReference type="NCBI Taxonomy" id="10195"/>
    <lineage>
        <taxon>Eukaryota</taxon>
        <taxon>Metazoa</taxon>
        <taxon>Spiralia</taxon>
        <taxon>Gnathifera</taxon>
        <taxon>Rotifera</taxon>
        <taxon>Eurotatoria</taxon>
        <taxon>Monogononta</taxon>
        <taxon>Pseudotrocha</taxon>
        <taxon>Ploima</taxon>
        <taxon>Brachionidae</taxon>
        <taxon>Brachionus</taxon>
    </lineage>
</organism>
<comment type="caution">
    <text evidence="1">The sequence shown here is derived from an EMBL/GenBank/DDBJ whole genome shotgun (WGS) entry which is preliminary data.</text>
</comment>
<accession>A0A3M7T5W4</accession>
<protein>
    <submittedName>
        <fullName evidence="1">Uncharacterized protein</fullName>
    </submittedName>
</protein>
<dbReference type="Proteomes" id="UP000276133">
    <property type="component" value="Unassembled WGS sequence"/>
</dbReference>
<sequence>MARAPPEQLFDLYCLLSHLREDAFALSLDSSWLLFKLLALCASSSSQFITILMLGSAERWAPGAACHSSCVELACLRSSWFLILASWSARSSSPTTPARPSRAVRSIEPQERRCAQEKLAVSGSSLILAWTKEALDILAE</sequence>
<proteinExistence type="predicted"/>
<keyword evidence="2" id="KW-1185">Reference proteome</keyword>
<name>A0A3M7T5W4_BRAPC</name>
<dbReference type="AlphaFoldDB" id="A0A3M7T5W4"/>
<evidence type="ECO:0000313" key="2">
    <source>
        <dbReference type="Proteomes" id="UP000276133"/>
    </source>
</evidence>
<evidence type="ECO:0000313" key="1">
    <source>
        <dbReference type="EMBL" id="RNA43307.1"/>
    </source>
</evidence>
<reference evidence="1 2" key="1">
    <citation type="journal article" date="2018" name="Sci. Rep.">
        <title>Genomic signatures of local adaptation to the degree of environmental predictability in rotifers.</title>
        <authorList>
            <person name="Franch-Gras L."/>
            <person name="Hahn C."/>
            <person name="Garcia-Roger E.M."/>
            <person name="Carmona M.J."/>
            <person name="Serra M."/>
            <person name="Gomez A."/>
        </authorList>
    </citation>
    <scope>NUCLEOTIDE SEQUENCE [LARGE SCALE GENOMIC DNA]</scope>
    <source>
        <strain evidence="1">HYR1</strain>
    </source>
</reference>
<gene>
    <name evidence="1" type="ORF">BpHYR1_009596</name>
</gene>
<dbReference type="EMBL" id="REGN01000239">
    <property type="protein sequence ID" value="RNA43307.1"/>
    <property type="molecule type" value="Genomic_DNA"/>
</dbReference>